<evidence type="ECO:0000256" key="1">
    <source>
        <dbReference type="SAM" id="MobiDB-lite"/>
    </source>
</evidence>
<proteinExistence type="predicted"/>
<feature type="compositionally biased region" description="Basic residues" evidence="1">
    <location>
        <begin position="228"/>
        <end position="242"/>
    </location>
</feature>
<protein>
    <submittedName>
        <fullName evidence="3">Uncharacterized protein</fullName>
    </submittedName>
</protein>
<dbReference type="Proteomes" id="UP000000305">
    <property type="component" value="Unassembled WGS sequence"/>
</dbReference>
<sequence length="242" mass="27919">MTTIRYSHPAVMVTAFVLLTFIVSKSYIFRGVTAEFYIGEYQTFADHSARNKVKETNPVFHPYDNNMNDDSSGGIDDDDDDESNELIGRSQSEKQSRRHHHHHHHQHRQSSVGRGLSTFNPLTPGGTIYLAFIFLIPLTVGKTGFGQGKSYSKTNGPLERLIHKVQQDQQSLYSEMGYVDGNLVLRRAWRDIRDSLAKKLLWLPWRRRLRDMSDIVASNRNNGTNPSNRKKRKKKYYYKSGK</sequence>
<dbReference type="KEGG" id="dpx:DAPPUDRAFT_301714"/>
<evidence type="ECO:0000256" key="2">
    <source>
        <dbReference type="SAM" id="Phobius"/>
    </source>
</evidence>
<feature type="region of interest" description="Disordered" evidence="1">
    <location>
        <begin position="57"/>
        <end position="117"/>
    </location>
</feature>
<evidence type="ECO:0000313" key="3">
    <source>
        <dbReference type="EMBL" id="EFX68027.1"/>
    </source>
</evidence>
<gene>
    <name evidence="3" type="ORF">DAPPUDRAFT_301714</name>
</gene>
<feature type="compositionally biased region" description="Acidic residues" evidence="1">
    <location>
        <begin position="75"/>
        <end position="84"/>
    </location>
</feature>
<feature type="compositionally biased region" description="Low complexity" evidence="1">
    <location>
        <begin position="64"/>
        <end position="74"/>
    </location>
</feature>
<dbReference type="HOGENOM" id="CLU_1148201_0_0_1"/>
<accession>E9HJQ8</accession>
<dbReference type="EMBL" id="GL732664">
    <property type="protein sequence ID" value="EFX68027.1"/>
    <property type="molecule type" value="Genomic_DNA"/>
</dbReference>
<reference evidence="3 4" key="1">
    <citation type="journal article" date="2011" name="Science">
        <title>The ecoresponsive genome of Daphnia pulex.</title>
        <authorList>
            <person name="Colbourne J.K."/>
            <person name="Pfrender M.E."/>
            <person name="Gilbert D."/>
            <person name="Thomas W.K."/>
            <person name="Tucker A."/>
            <person name="Oakley T.H."/>
            <person name="Tokishita S."/>
            <person name="Aerts A."/>
            <person name="Arnold G.J."/>
            <person name="Basu M.K."/>
            <person name="Bauer D.J."/>
            <person name="Caceres C.E."/>
            <person name="Carmel L."/>
            <person name="Casola C."/>
            <person name="Choi J.H."/>
            <person name="Detter J.C."/>
            <person name="Dong Q."/>
            <person name="Dusheyko S."/>
            <person name="Eads B.D."/>
            <person name="Frohlich T."/>
            <person name="Geiler-Samerotte K.A."/>
            <person name="Gerlach D."/>
            <person name="Hatcher P."/>
            <person name="Jogdeo S."/>
            <person name="Krijgsveld J."/>
            <person name="Kriventseva E.V."/>
            <person name="Kultz D."/>
            <person name="Laforsch C."/>
            <person name="Lindquist E."/>
            <person name="Lopez J."/>
            <person name="Manak J.R."/>
            <person name="Muller J."/>
            <person name="Pangilinan J."/>
            <person name="Patwardhan R.P."/>
            <person name="Pitluck S."/>
            <person name="Pritham E.J."/>
            <person name="Rechtsteiner A."/>
            <person name="Rho M."/>
            <person name="Rogozin I.B."/>
            <person name="Sakarya O."/>
            <person name="Salamov A."/>
            <person name="Schaack S."/>
            <person name="Shapiro H."/>
            <person name="Shiga Y."/>
            <person name="Skalitzky C."/>
            <person name="Smith Z."/>
            <person name="Souvorov A."/>
            <person name="Sung W."/>
            <person name="Tang Z."/>
            <person name="Tsuchiya D."/>
            <person name="Tu H."/>
            <person name="Vos H."/>
            <person name="Wang M."/>
            <person name="Wolf Y.I."/>
            <person name="Yamagata H."/>
            <person name="Yamada T."/>
            <person name="Ye Y."/>
            <person name="Shaw J.R."/>
            <person name="Andrews J."/>
            <person name="Crease T.J."/>
            <person name="Tang H."/>
            <person name="Lucas S.M."/>
            <person name="Robertson H.M."/>
            <person name="Bork P."/>
            <person name="Koonin E.V."/>
            <person name="Zdobnov E.M."/>
            <person name="Grigoriev I.V."/>
            <person name="Lynch M."/>
            <person name="Boore J.L."/>
        </authorList>
    </citation>
    <scope>NUCLEOTIDE SEQUENCE [LARGE SCALE GENOMIC DNA]</scope>
</reference>
<dbReference type="AlphaFoldDB" id="E9HJQ8"/>
<feature type="transmembrane region" description="Helical" evidence="2">
    <location>
        <begin position="6"/>
        <end position="23"/>
    </location>
</feature>
<name>E9HJQ8_DAPPU</name>
<keyword evidence="2" id="KW-1133">Transmembrane helix</keyword>
<organism evidence="3 4">
    <name type="scientific">Daphnia pulex</name>
    <name type="common">Water flea</name>
    <dbReference type="NCBI Taxonomy" id="6669"/>
    <lineage>
        <taxon>Eukaryota</taxon>
        <taxon>Metazoa</taxon>
        <taxon>Ecdysozoa</taxon>
        <taxon>Arthropoda</taxon>
        <taxon>Crustacea</taxon>
        <taxon>Branchiopoda</taxon>
        <taxon>Diplostraca</taxon>
        <taxon>Cladocera</taxon>
        <taxon>Anomopoda</taxon>
        <taxon>Daphniidae</taxon>
        <taxon>Daphnia</taxon>
    </lineage>
</organism>
<feature type="region of interest" description="Disordered" evidence="1">
    <location>
        <begin position="217"/>
        <end position="242"/>
    </location>
</feature>
<evidence type="ECO:0000313" key="4">
    <source>
        <dbReference type="Proteomes" id="UP000000305"/>
    </source>
</evidence>
<feature type="compositionally biased region" description="Polar residues" evidence="1">
    <location>
        <begin position="217"/>
        <end position="227"/>
    </location>
</feature>
<feature type="compositionally biased region" description="Basic residues" evidence="1">
    <location>
        <begin position="96"/>
        <end position="108"/>
    </location>
</feature>
<keyword evidence="2" id="KW-0472">Membrane</keyword>
<keyword evidence="4" id="KW-1185">Reference proteome</keyword>
<dbReference type="InParanoid" id="E9HJQ8"/>
<keyword evidence="2" id="KW-0812">Transmembrane</keyword>
<dbReference type="OrthoDB" id="6377522at2759"/>